<dbReference type="GO" id="GO:0016052">
    <property type="term" value="P:carbohydrate catabolic process"/>
    <property type="evidence" value="ECO:0007669"/>
    <property type="project" value="UniProtKB-ARBA"/>
</dbReference>
<dbReference type="PIRSF" id="PIRSF000535">
    <property type="entry name" value="1PFK/6PFK/LacC"/>
    <property type="match status" value="1"/>
</dbReference>
<dbReference type="GO" id="GO:0009024">
    <property type="term" value="F:tagatose-6-phosphate kinase activity"/>
    <property type="evidence" value="ECO:0007669"/>
    <property type="project" value="UniProtKB-EC"/>
</dbReference>
<dbReference type="CDD" id="cd01164">
    <property type="entry name" value="FruK_PfkB_like"/>
    <property type="match status" value="1"/>
</dbReference>
<dbReference type="InterPro" id="IPR022463">
    <property type="entry name" value="1-PFruKinase"/>
</dbReference>
<evidence type="ECO:0000256" key="6">
    <source>
        <dbReference type="PIRNR" id="PIRNR000535"/>
    </source>
</evidence>
<dbReference type="GO" id="GO:0044281">
    <property type="term" value="P:small molecule metabolic process"/>
    <property type="evidence" value="ECO:0007669"/>
    <property type="project" value="UniProtKB-ARBA"/>
</dbReference>
<dbReference type="RefSeq" id="WP_212695646.1">
    <property type="nucleotide sequence ID" value="NZ_CP058649.1"/>
</dbReference>
<dbReference type="GO" id="GO:0005829">
    <property type="term" value="C:cytosol"/>
    <property type="evidence" value="ECO:0007669"/>
    <property type="project" value="TreeGrafter"/>
</dbReference>
<dbReference type="FunFam" id="3.40.1190.20:FF:000001">
    <property type="entry name" value="Phosphofructokinase"/>
    <property type="match status" value="1"/>
</dbReference>
<dbReference type="GO" id="GO:0005988">
    <property type="term" value="P:lactose metabolic process"/>
    <property type="evidence" value="ECO:0007669"/>
    <property type="project" value="UniProtKB-KW"/>
</dbReference>
<keyword evidence="6" id="KW-0423">Lactose metabolism</keyword>
<comment type="similarity">
    <text evidence="1">Belongs to the carbohydrate kinase pfkB family.</text>
</comment>
<keyword evidence="9" id="KW-1185">Reference proteome</keyword>
<dbReference type="InterPro" id="IPR017583">
    <property type="entry name" value="Tagatose/fructose_Pkinase"/>
</dbReference>
<protein>
    <recommendedName>
        <fullName evidence="6">Tagatose-6-phosphate kinase</fullName>
        <ecNumber evidence="6">2.7.1.144</ecNumber>
    </recommendedName>
</protein>
<keyword evidence="4" id="KW-0418">Kinase</keyword>
<evidence type="ECO:0000313" key="8">
    <source>
        <dbReference type="EMBL" id="QUI24946.1"/>
    </source>
</evidence>
<dbReference type="EC" id="2.7.1.144" evidence="6"/>
<gene>
    <name evidence="8" type="primary">pfkB</name>
    <name evidence="8" type="ORF">HZI73_22820</name>
</gene>
<organism evidence="8 9">
    <name type="scientific">Vallitalea pronyensis</name>
    <dbReference type="NCBI Taxonomy" id="1348613"/>
    <lineage>
        <taxon>Bacteria</taxon>
        <taxon>Bacillati</taxon>
        <taxon>Bacillota</taxon>
        <taxon>Clostridia</taxon>
        <taxon>Lachnospirales</taxon>
        <taxon>Vallitaleaceae</taxon>
        <taxon>Vallitalea</taxon>
    </lineage>
</organism>
<comment type="pathway">
    <text evidence="6">Carbohydrate metabolism; D-tagatose 6-phosphate degradation; D-glyceraldehyde 3-phosphate and glycerone phosphate from D-tagatose 6-phosphate: step 1/2.</text>
</comment>
<keyword evidence="5 6" id="KW-0067">ATP-binding</keyword>
<dbReference type="Gene3D" id="3.40.1190.20">
    <property type="match status" value="1"/>
</dbReference>
<evidence type="ECO:0000313" key="9">
    <source>
        <dbReference type="Proteomes" id="UP000683246"/>
    </source>
</evidence>
<reference evidence="8" key="1">
    <citation type="submission" date="2020-07" db="EMBL/GenBank/DDBJ databases">
        <title>Vallitalea pronyensis genome.</title>
        <authorList>
            <person name="Postec A."/>
        </authorList>
    </citation>
    <scope>NUCLEOTIDE SEQUENCE</scope>
    <source>
        <strain evidence="8">FatNI3</strain>
    </source>
</reference>
<dbReference type="PANTHER" id="PTHR46566">
    <property type="entry name" value="1-PHOSPHOFRUCTOKINASE-RELATED"/>
    <property type="match status" value="1"/>
</dbReference>
<evidence type="ECO:0000256" key="5">
    <source>
        <dbReference type="ARBA" id="ARBA00022840"/>
    </source>
</evidence>
<evidence type="ECO:0000256" key="4">
    <source>
        <dbReference type="ARBA" id="ARBA00022777"/>
    </source>
</evidence>
<proteinExistence type="inferred from homology"/>
<dbReference type="Pfam" id="PF00294">
    <property type="entry name" value="PfkB"/>
    <property type="match status" value="1"/>
</dbReference>
<dbReference type="Proteomes" id="UP000683246">
    <property type="component" value="Chromosome"/>
</dbReference>
<accession>A0A8J8MNR0</accession>
<dbReference type="SUPFAM" id="SSF53613">
    <property type="entry name" value="Ribokinase-like"/>
    <property type="match status" value="1"/>
</dbReference>
<dbReference type="GO" id="GO:0005524">
    <property type="term" value="F:ATP binding"/>
    <property type="evidence" value="ECO:0007669"/>
    <property type="project" value="UniProtKB-KW"/>
</dbReference>
<name>A0A8J8MNR0_9FIRM</name>
<sequence>MILTITMNPAIDKIYMVDNYQLGEVHRPSQTIASPGGKGLNVARVAKLVGADVAASGLLGGANGDYIRTKVEALGIESRFVTINGDTRICINVSDPINQRSTEVLEAGPTISQDEAKTFLKAYEGMLQDVSVVTLSGSLPKGLPTDFYAKLIHIAKEQGKKVLLDTSSKAFTEGIQATPYMIKPNADEIKDVYHGDVATEEGLAQAIKCFKQMGIEVPIISRGKKGCIAGLEDGVYTFTNPSVDVVNTVGSGDSFVAGCAVGLSRGYSQIDMVKIGIACGTTNTLFSQTGYVEQALVDGYFKQVKVIKQDNYEDS</sequence>
<dbReference type="KEGG" id="vpy:HZI73_22820"/>
<dbReference type="PANTHER" id="PTHR46566:SF2">
    <property type="entry name" value="ATP-DEPENDENT 6-PHOSPHOFRUCTOKINASE ISOZYME 2"/>
    <property type="match status" value="1"/>
</dbReference>
<dbReference type="GO" id="GO:0008662">
    <property type="term" value="F:1-phosphofructokinase activity"/>
    <property type="evidence" value="ECO:0007669"/>
    <property type="project" value="InterPro"/>
</dbReference>
<dbReference type="GO" id="GO:2001059">
    <property type="term" value="P:D-tagatose 6-phosphate catabolic process"/>
    <property type="evidence" value="ECO:0007669"/>
    <property type="project" value="UniProtKB-UniPathway"/>
</dbReference>
<evidence type="ECO:0000256" key="3">
    <source>
        <dbReference type="ARBA" id="ARBA00022741"/>
    </source>
</evidence>
<dbReference type="AlphaFoldDB" id="A0A8J8MNR0"/>
<keyword evidence="3 6" id="KW-0547">Nucleotide-binding</keyword>
<feature type="domain" description="Carbohydrate kinase PfkB" evidence="7">
    <location>
        <begin position="7"/>
        <end position="285"/>
    </location>
</feature>
<dbReference type="InterPro" id="IPR011611">
    <property type="entry name" value="PfkB_dom"/>
</dbReference>
<evidence type="ECO:0000259" key="7">
    <source>
        <dbReference type="Pfam" id="PF00294"/>
    </source>
</evidence>
<dbReference type="NCBIfam" id="TIGR03168">
    <property type="entry name" value="1-PFK"/>
    <property type="match status" value="1"/>
</dbReference>
<dbReference type="NCBIfam" id="TIGR03828">
    <property type="entry name" value="pfkB"/>
    <property type="match status" value="1"/>
</dbReference>
<dbReference type="InterPro" id="IPR029056">
    <property type="entry name" value="Ribokinase-like"/>
</dbReference>
<comment type="similarity">
    <text evidence="6">Belongs to the carbohydrate kinase PfkB family. LacC subfamily.</text>
</comment>
<evidence type="ECO:0000256" key="2">
    <source>
        <dbReference type="ARBA" id="ARBA00022679"/>
    </source>
</evidence>
<comment type="catalytic activity">
    <reaction evidence="6">
        <text>D-tagatofuranose 6-phosphate + ATP = D-tagatofuranose 1,6-bisphosphate + ADP + H(+)</text>
        <dbReference type="Rhea" id="RHEA:12420"/>
        <dbReference type="ChEBI" id="CHEBI:15378"/>
        <dbReference type="ChEBI" id="CHEBI:30616"/>
        <dbReference type="ChEBI" id="CHEBI:58694"/>
        <dbReference type="ChEBI" id="CHEBI:58695"/>
        <dbReference type="ChEBI" id="CHEBI:456216"/>
        <dbReference type="EC" id="2.7.1.144"/>
    </reaction>
</comment>
<dbReference type="UniPathway" id="UPA00704">
    <property type="reaction ID" value="UER00715"/>
</dbReference>
<evidence type="ECO:0000256" key="1">
    <source>
        <dbReference type="ARBA" id="ARBA00005380"/>
    </source>
</evidence>
<keyword evidence="2 6" id="KW-0808">Transferase</keyword>
<dbReference type="EMBL" id="CP058649">
    <property type="protein sequence ID" value="QUI24946.1"/>
    <property type="molecule type" value="Genomic_DNA"/>
</dbReference>